<evidence type="ECO:0000256" key="8">
    <source>
        <dbReference type="ARBA" id="ARBA00023136"/>
    </source>
</evidence>
<keyword evidence="8" id="KW-0472">Membrane</keyword>
<keyword evidence="6" id="KW-0067">ATP-binding</keyword>
<keyword evidence="4" id="KW-0812">Transmembrane</keyword>
<evidence type="ECO:0000313" key="10">
    <source>
        <dbReference type="EMBL" id="GAH36190.1"/>
    </source>
</evidence>
<evidence type="ECO:0000259" key="9">
    <source>
        <dbReference type="PROSITE" id="PS50893"/>
    </source>
</evidence>
<keyword evidence="7" id="KW-1133">Transmembrane helix</keyword>
<dbReference type="Pfam" id="PF00005">
    <property type="entry name" value="ABC_tran"/>
    <property type="match status" value="1"/>
</dbReference>
<dbReference type="GO" id="GO:0005886">
    <property type="term" value="C:plasma membrane"/>
    <property type="evidence" value="ECO:0007669"/>
    <property type="project" value="UniProtKB-SubCell"/>
</dbReference>
<organism evidence="10">
    <name type="scientific">marine sediment metagenome</name>
    <dbReference type="NCBI Taxonomy" id="412755"/>
    <lineage>
        <taxon>unclassified sequences</taxon>
        <taxon>metagenomes</taxon>
        <taxon>ecological metagenomes</taxon>
    </lineage>
</organism>
<keyword evidence="3" id="KW-1003">Cell membrane</keyword>
<keyword evidence="5" id="KW-0547">Nucleotide-binding</keyword>
<evidence type="ECO:0000256" key="6">
    <source>
        <dbReference type="ARBA" id="ARBA00022840"/>
    </source>
</evidence>
<evidence type="ECO:0000256" key="2">
    <source>
        <dbReference type="ARBA" id="ARBA00022448"/>
    </source>
</evidence>
<feature type="domain" description="ABC transporter" evidence="9">
    <location>
        <begin position="1"/>
        <end position="188"/>
    </location>
</feature>
<evidence type="ECO:0000256" key="1">
    <source>
        <dbReference type="ARBA" id="ARBA00004651"/>
    </source>
</evidence>
<evidence type="ECO:0000256" key="4">
    <source>
        <dbReference type="ARBA" id="ARBA00022692"/>
    </source>
</evidence>
<sequence length="210" mass="23490">SRFYDPIKGEILIDSKNIKQYKLKKMRRQIGLVLQETYLFNATIKENIAFGKPDSEDQEIIEVSKIANIHEFISGLPDAYDTKVGDRGITLSGGQKQRISIARTLLTDPSILVFDDSTASVDAETEAQIQEALNILSEGRTTIIISQRISSVHYADRILVFDAGKIVQDGSHSELINSKGLYQQIYQTLEQSYGETDQHSQKDTIHGGND</sequence>
<protein>
    <recommendedName>
        <fullName evidence="9">ABC transporter domain-containing protein</fullName>
    </recommendedName>
</protein>
<dbReference type="PROSITE" id="PS50893">
    <property type="entry name" value="ABC_TRANSPORTER_2"/>
    <property type="match status" value="1"/>
</dbReference>
<name>X1FUH4_9ZZZZ</name>
<dbReference type="GO" id="GO:0005524">
    <property type="term" value="F:ATP binding"/>
    <property type="evidence" value="ECO:0007669"/>
    <property type="project" value="UniProtKB-KW"/>
</dbReference>
<dbReference type="GO" id="GO:0090374">
    <property type="term" value="P:oligopeptide export from mitochondrion"/>
    <property type="evidence" value="ECO:0007669"/>
    <property type="project" value="TreeGrafter"/>
</dbReference>
<dbReference type="PROSITE" id="PS00211">
    <property type="entry name" value="ABC_TRANSPORTER_1"/>
    <property type="match status" value="1"/>
</dbReference>
<dbReference type="PANTHER" id="PTHR43394">
    <property type="entry name" value="ATP-DEPENDENT PERMEASE MDL1, MITOCHONDRIAL"/>
    <property type="match status" value="1"/>
</dbReference>
<dbReference type="FunFam" id="3.40.50.300:FF:000221">
    <property type="entry name" value="Multidrug ABC transporter ATP-binding protein"/>
    <property type="match status" value="1"/>
</dbReference>
<dbReference type="Gene3D" id="3.40.50.300">
    <property type="entry name" value="P-loop containing nucleotide triphosphate hydrolases"/>
    <property type="match status" value="1"/>
</dbReference>
<dbReference type="PANTHER" id="PTHR43394:SF1">
    <property type="entry name" value="ATP-BINDING CASSETTE SUB-FAMILY B MEMBER 10, MITOCHONDRIAL"/>
    <property type="match status" value="1"/>
</dbReference>
<dbReference type="SUPFAM" id="SSF52540">
    <property type="entry name" value="P-loop containing nucleoside triphosphate hydrolases"/>
    <property type="match status" value="1"/>
</dbReference>
<dbReference type="InterPro" id="IPR003439">
    <property type="entry name" value="ABC_transporter-like_ATP-bd"/>
</dbReference>
<gene>
    <name evidence="10" type="ORF">S03H2_18103</name>
</gene>
<dbReference type="InterPro" id="IPR027417">
    <property type="entry name" value="P-loop_NTPase"/>
</dbReference>
<dbReference type="InterPro" id="IPR017871">
    <property type="entry name" value="ABC_transporter-like_CS"/>
</dbReference>
<comment type="caution">
    <text evidence="10">The sequence shown here is derived from an EMBL/GenBank/DDBJ whole genome shotgun (WGS) entry which is preliminary data.</text>
</comment>
<accession>X1FUH4</accession>
<dbReference type="AlphaFoldDB" id="X1FUH4"/>
<evidence type="ECO:0000256" key="5">
    <source>
        <dbReference type="ARBA" id="ARBA00022741"/>
    </source>
</evidence>
<feature type="non-terminal residue" evidence="10">
    <location>
        <position position="1"/>
    </location>
</feature>
<reference evidence="10" key="1">
    <citation type="journal article" date="2014" name="Front. Microbiol.">
        <title>High frequency of phylogenetically diverse reductive dehalogenase-homologous genes in deep subseafloor sedimentary metagenomes.</title>
        <authorList>
            <person name="Kawai M."/>
            <person name="Futagami T."/>
            <person name="Toyoda A."/>
            <person name="Takaki Y."/>
            <person name="Nishi S."/>
            <person name="Hori S."/>
            <person name="Arai W."/>
            <person name="Tsubouchi T."/>
            <person name="Morono Y."/>
            <person name="Uchiyama I."/>
            <person name="Ito T."/>
            <person name="Fujiyama A."/>
            <person name="Inagaki F."/>
            <person name="Takami H."/>
        </authorList>
    </citation>
    <scope>NUCLEOTIDE SEQUENCE</scope>
    <source>
        <strain evidence="10">Expedition CK06-06</strain>
    </source>
</reference>
<evidence type="ECO:0000256" key="7">
    <source>
        <dbReference type="ARBA" id="ARBA00022989"/>
    </source>
</evidence>
<dbReference type="GO" id="GO:0015421">
    <property type="term" value="F:ABC-type oligopeptide transporter activity"/>
    <property type="evidence" value="ECO:0007669"/>
    <property type="project" value="TreeGrafter"/>
</dbReference>
<dbReference type="EMBL" id="BARU01009374">
    <property type="protein sequence ID" value="GAH36190.1"/>
    <property type="molecule type" value="Genomic_DNA"/>
</dbReference>
<evidence type="ECO:0000256" key="3">
    <source>
        <dbReference type="ARBA" id="ARBA00022475"/>
    </source>
</evidence>
<dbReference type="GO" id="GO:0016887">
    <property type="term" value="F:ATP hydrolysis activity"/>
    <property type="evidence" value="ECO:0007669"/>
    <property type="project" value="InterPro"/>
</dbReference>
<comment type="subcellular location">
    <subcellularLocation>
        <location evidence="1">Cell membrane</location>
        <topology evidence="1">Multi-pass membrane protein</topology>
    </subcellularLocation>
</comment>
<dbReference type="GO" id="GO:0005743">
    <property type="term" value="C:mitochondrial inner membrane"/>
    <property type="evidence" value="ECO:0007669"/>
    <property type="project" value="TreeGrafter"/>
</dbReference>
<keyword evidence="2" id="KW-0813">Transport</keyword>
<proteinExistence type="predicted"/>
<dbReference type="InterPro" id="IPR039421">
    <property type="entry name" value="Type_1_exporter"/>
</dbReference>